<dbReference type="AlphaFoldDB" id="F0QRV4"/>
<dbReference type="Proteomes" id="UP000007484">
    <property type="component" value="Chromosome"/>
</dbReference>
<feature type="region of interest" description="Disordered" evidence="1">
    <location>
        <begin position="326"/>
        <end position="352"/>
    </location>
</feature>
<evidence type="ECO:0000313" key="2">
    <source>
        <dbReference type="EMBL" id="ADX98224.1"/>
    </source>
</evidence>
<gene>
    <name evidence="2" type="ordered locus">MSU_0693</name>
</gene>
<evidence type="ECO:0000256" key="1">
    <source>
        <dbReference type="SAM" id="MobiDB-lite"/>
    </source>
</evidence>
<evidence type="ECO:0000313" key="3">
    <source>
        <dbReference type="Proteomes" id="UP000007484"/>
    </source>
</evidence>
<accession>F0QRV4</accession>
<protein>
    <submittedName>
        <fullName evidence="2">Uncharacterized protein</fullName>
    </submittedName>
</protein>
<proteinExistence type="predicted"/>
<reference evidence="2 3" key="1">
    <citation type="journal article" date="2011" name="J. Bacteriol.">
        <title>Complete genome sequences of two hemotropic Mycoplasmas, Mycoplasma haemofelis strain Ohio2 and Mycoplasma suis strain Illinois.</title>
        <authorList>
            <person name="Messick J.B."/>
            <person name="Santos A.P."/>
            <person name="Guimaraes A.M."/>
        </authorList>
    </citation>
    <scope>NUCLEOTIDE SEQUENCE [LARGE SCALE GENOMIC DNA]</scope>
    <source>
        <strain evidence="2 3">Illinois</strain>
    </source>
</reference>
<dbReference type="KEGG" id="mss:MSU_0693"/>
<name>F0QRV4_MYCSL</name>
<dbReference type="STRING" id="768700.MSU_0693"/>
<dbReference type="EMBL" id="CP002525">
    <property type="protein sequence ID" value="ADX98224.1"/>
    <property type="molecule type" value="Genomic_DNA"/>
</dbReference>
<keyword evidence="3" id="KW-1185">Reference proteome</keyword>
<organism evidence="2 3">
    <name type="scientific">Mycoplasma suis (strain Illinois)</name>
    <dbReference type="NCBI Taxonomy" id="768700"/>
    <lineage>
        <taxon>Bacteria</taxon>
        <taxon>Bacillati</taxon>
        <taxon>Mycoplasmatota</taxon>
        <taxon>Mollicutes</taxon>
        <taxon>Mycoplasmataceae</taxon>
        <taxon>Mycoplasma</taxon>
    </lineage>
</organism>
<sequence>MLDSESKFEKVQGIWFDDIDWGVTEGYEMVGSSGQAEKGCVYLTSGYARGCKKITGKGDGGSGAAFQRRIGKEKVKLINTGWGVMIGKVGFAVALIEMVKSRVGNKNSEDFKSKWNEWFEVENGDNQSCLEVTENKNKEKGAESSSKEYEYKKKKCKWRLRSNKRGDALEIFKKVFADEKTWAEKSFTREHIEGLCEKGGSRWQEDSFGNNGKDVMEEVRRGFEEAHCSEGKSKYEKGNSNYVKDWGASNNIKVIEGEVFGFGNKESIEYLAFEKEGDGKEVFEKAENGKRQGKSNNITAGDWLKLARWGGSRADQSCHSVKQWNTRNHKEASTSSNQCVKDEATEGGDGGGKWLNDQSWENLKGWFGLGAKSSEDNCQWLMKEPFETHYHSMFWS</sequence>
<dbReference type="HOGENOM" id="CLU_057098_0_0_14"/>
<dbReference type="RefSeq" id="WP_013610066.1">
    <property type="nucleotide sequence ID" value="NC_015155.1"/>
</dbReference>